<sequence>MTDDSVPRSVPPEDSAHLRERAVAAAARLRELIEQARELQAQAASLRAEREMLLDELRFIRTAHRKVGPFP</sequence>
<protein>
    <submittedName>
        <fullName evidence="2">Uncharacterized protein</fullName>
    </submittedName>
</protein>
<evidence type="ECO:0000313" key="3">
    <source>
        <dbReference type="Proteomes" id="UP000321523"/>
    </source>
</evidence>
<comment type="caution">
    <text evidence="2">The sequence shown here is derived from an EMBL/GenBank/DDBJ whole genome shotgun (WGS) entry which is preliminary data.</text>
</comment>
<accession>A0A512E3D7</accession>
<keyword evidence="3" id="KW-1185">Reference proteome</keyword>
<organism evidence="2 3">
    <name type="scientific">Skermanella aerolata</name>
    <dbReference type="NCBI Taxonomy" id="393310"/>
    <lineage>
        <taxon>Bacteria</taxon>
        <taxon>Pseudomonadati</taxon>
        <taxon>Pseudomonadota</taxon>
        <taxon>Alphaproteobacteria</taxon>
        <taxon>Rhodospirillales</taxon>
        <taxon>Azospirillaceae</taxon>
        <taxon>Skermanella</taxon>
    </lineage>
</organism>
<dbReference type="RefSeq" id="WP_044437184.1">
    <property type="nucleotide sequence ID" value="NZ_BJYZ01000070.1"/>
</dbReference>
<proteinExistence type="predicted"/>
<reference evidence="2 3" key="1">
    <citation type="submission" date="2019-07" db="EMBL/GenBank/DDBJ databases">
        <title>Whole genome shotgun sequence of Skermanella aerolata NBRC 106429.</title>
        <authorList>
            <person name="Hosoyama A."/>
            <person name="Uohara A."/>
            <person name="Ohji S."/>
            <person name="Ichikawa N."/>
        </authorList>
    </citation>
    <scope>NUCLEOTIDE SEQUENCE [LARGE SCALE GENOMIC DNA]</scope>
    <source>
        <strain evidence="2 3">NBRC 106429</strain>
    </source>
</reference>
<evidence type="ECO:0000313" key="2">
    <source>
        <dbReference type="EMBL" id="GEO43251.1"/>
    </source>
</evidence>
<dbReference type="EMBL" id="BJYZ01000070">
    <property type="protein sequence ID" value="GEO43251.1"/>
    <property type="molecule type" value="Genomic_DNA"/>
</dbReference>
<evidence type="ECO:0000256" key="1">
    <source>
        <dbReference type="SAM" id="Coils"/>
    </source>
</evidence>
<name>A0A512E3D7_9PROT</name>
<dbReference type="Proteomes" id="UP000321523">
    <property type="component" value="Unassembled WGS sequence"/>
</dbReference>
<keyword evidence="1" id="KW-0175">Coiled coil</keyword>
<gene>
    <name evidence="2" type="ORF">SAE02_73990</name>
</gene>
<dbReference type="AlphaFoldDB" id="A0A512E3D7"/>
<feature type="coiled-coil region" evidence="1">
    <location>
        <begin position="19"/>
        <end position="56"/>
    </location>
</feature>